<name>A0ABY1QNB7_9BURK</name>
<sequence length="140" mass="15035">MVKVLVAIRPEDAGVMRRVFGDEFDVISCATLAEAQAVLDGLGGEPLAMIACGVHFDDGRMFDLLKLVKADPQFSDIPFWGILRDEGMLSSAITRGIRTAMKSMGASGLFNLSQLDPGSDEEQAYLNLRSAIRQSLANGG</sequence>
<comment type="caution">
    <text evidence="1">The sequence shown here is derived from an EMBL/GenBank/DDBJ whole genome shotgun (WGS) entry which is preliminary data.</text>
</comment>
<evidence type="ECO:0008006" key="3">
    <source>
        <dbReference type="Google" id="ProtNLM"/>
    </source>
</evidence>
<evidence type="ECO:0000313" key="2">
    <source>
        <dbReference type="Proteomes" id="UP001158049"/>
    </source>
</evidence>
<dbReference type="Proteomes" id="UP001158049">
    <property type="component" value="Unassembled WGS sequence"/>
</dbReference>
<accession>A0ABY1QNB7</accession>
<organism evidence="1 2">
    <name type="scientific">Noviherbaspirillum suwonense</name>
    <dbReference type="NCBI Taxonomy" id="1224511"/>
    <lineage>
        <taxon>Bacteria</taxon>
        <taxon>Pseudomonadati</taxon>
        <taxon>Pseudomonadota</taxon>
        <taxon>Betaproteobacteria</taxon>
        <taxon>Burkholderiales</taxon>
        <taxon>Oxalobacteraceae</taxon>
        <taxon>Noviherbaspirillum</taxon>
    </lineage>
</organism>
<dbReference type="EMBL" id="FXUL01000020">
    <property type="protein sequence ID" value="SMP74288.1"/>
    <property type="molecule type" value="Genomic_DNA"/>
</dbReference>
<dbReference type="RefSeq" id="WP_283444411.1">
    <property type="nucleotide sequence ID" value="NZ_FXUL01000020.1"/>
</dbReference>
<proteinExistence type="predicted"/>
<evidence type="ECO:0000313" key="1">
    <source>
        <dbReference type="EMBL" id="SMP74288.1"/>
    </source>
</evidence>
<reference evidence="1 2" key="1">
    <citation type="submission" date="2017-05" db="EMBL/GenBank/DDBJ databases">
        <authorList>
            <person name="Varghese N."/>
            <person name="Submissions S."/>
        </authorList>
    </citation>
    <scope>NUCLEOTIDE SEQUENCE [LARGE SCALE GENOMIC DNA]</scope>
    <source>
        <strain evidence="1 2">DSM 26001</strain>
    </source>
</reference>
<gene>
    <name evidence="1" type="ORF">SAMN06295970_120102</name>
</gene>
<keyword evidence="2" id="KW-1185">Reference proteome</keyword>
<protein>
    <recommendedName>
        <fullName evidence="3">Response regulatory domain-containing protein</fullName>
    </recommendedName>
</protein>